<evidence type="ECO:0000256" key="2">
    <source>
        <dbReference type="SAM" id="Phobius"/>
    </source>
</evidence>
<dbReference type="GO" id="GO:0000139">
    <property type="term" value="C:Golgi membrane"/>
    <property type="evidence" value="ECO:0007669"/>
    <property type="project" value="UniProtKB-SubCell"/>
</dbReference>
<protein>
    <submittedName>
        <fullName evidence="4">Ras-related protein rab-5c</fullName>
    </submittedName>
</protein>
<reference evidence="4 5" key="1">
    <citation type="journal article" date="2021" name="Elife">
        <title>Chloroplast acquisition without the gene transfer in kleptoplastic sea slugs, Plakobranchus ocellatus.</title>
        <authorList>
            <person name="Maeda T."/>
            <person name="Takahashi S."/>
            <person name="Yoshida T."/>
            <person name="Shimamura S."/>
            <person name="Takaki Y."/>
            <person name="Nagai Y."/>
            <person name="Toyoda A."/>
            <person name="Suzuki Y."/>
            <person name="Arimoto A."/>
            <person name="Ishii H."/>
            <person name="Satoh N."/>
            <person name="Nishiyama T."/>
            <person name="Hasebe M."/>
            <person name="Maruyama T."/>
            <person name="Minagawa J."/>
            <person name="Obokata J."/>
            <person name="Shigenobu S."/>
        </authorList>
    </citation>
    <scope>NUCLEOTIDE SEQUENCE [LARGE SCALE GENOMIC DNA]</scope>
</reference>
<keyword evidence="2" id="KW-0472">Membrane</keyword>
<feature type="transmembrane region" description="Helical" evidence="2">
    <location>
        <begin position="213"/>
        <end position="231"/>
    </location>
</feature>
<comment type="caution">
    <text evidence="4">The sequence shown here is derived from an EMBL/GenBank/DDBJ whole genome shotgun (WGS) entry which is preliminary data.</text>
</comment>
<proteinExistence type="predicted"/>
<dbReference type="GO" id="GO:0005802">
    <property type="term" value="C:trans-Golgi network"/>
    <property type="evidence" value="ECO:0007669"/>
    <property type="project" value="TreeGrafter"/>
</dbReference>
<evidence type="ECO:0000313" key="5">
    <source>
        <dbReference type="Proteomes" id="UP000735302"/>
    </source>
</evidence>
<dbReference type="AlphaFoldDB" id="A0AAV3YJV8"/>
<gene>
    <name evidence="4" type="ORF">PoB_000928500</name>
</gene>
<dbReference type="InterPro" id="IPR028927">
    <property type="entry name" value="Man-6-P_rcpt"/>
</dbReference>
<sequence>MPSLATKLTVLVLILAVYHIRHSHGQTTISKCTINREYCGCTTDKGVINLTRYKDSTLKTTDPTTAYSYSWNPCQDVKIGSETAACVQDIPYVAQYDCGTHDSTETSVQDGSAVFKLVSADSKRRSTVICKCTTYTAFVFDKEESEGVYEFTLNDDVCCPDPSIKVAGSSDGLSGGSILLIIALVVVLLYLVVGVAVQVGVRKAEGRERIPNVNFWSALPGLIAAGIRFTFTCGKSGSYNEV</sequence>
<dbReference type="EMBL" id="BLXT01001037">
    <property type="protein sequence ID" value="GFN82779.1"/>
    <property type="molecule type" value="Genomic_DNA"/>
</dbReference>
<name>A0AAV3YJV8_9GAST</name>
<dbReference type="PANTHER" id="PTHR15071:SF0">
    <property type="entry name" value="MANNOSE 6-PHOSPHATE RECEPTOR-LIKE PROTEIN 1"/>
    <property type="match status" value="1"/>
</dbReference>
<feature type="transmembrane region" description="Helical" evidence="2">
    <location>
        <begin position="178"/>
        <end position="201"/>
    </location>
</feature>
<feature type="signal peptide" evidence="3">
    <location>
        <begin position="1"/>
        <end position="25"/>
    </location>
</feature>
<evidence type="ECO:0000256" key="1">
    <source>
        <dbReference type="ARBA" id="ARBA00023180"/>
    </source>
</evidence>
<keyword evidence="2" id="KW-0812">Transmembrane</keyword>
<accession>A0AAV3YJV8</accession>
<dbReference type="Pfam" id="PF02157">
    <property type="entry name" value="Man-6-P_recep"/>
    <property type="match status" value="1"/>
</dbReference>
<keyword evidence="5" id="KW-1185">Reference proteome</keyword>
<organism evidence="4 5">
    <name type="scientific">Plakobranchus ocellatus</name>
    <dbReference type="NCBI Taxonomy" id="259542"/>
    <lineage>
        <taxon>Eukaryota</taxon>
        <taxon>Metazoa</taxon>
        <taxon>Spiralia</taxon>
        <taxon>Lophotrochozoa</taxon>
        <taxon>Mollusca</taxon>
        <taxon>Gastropoda</taxon>
        <taxon>Heterobranchia</taxon>
        <taxon>Euthyneura</taxon>
        <taxon>Panpulmonata</taxon>
        <taxon>Sacoglossa</taxon>
        <taxon>Placobranchoidea</taxon>
        <taxon>Plakobranchidae</taxon>
        <taxon>Plakobranchus</taxon>
    </lineage>
</organism>
<dbReference type="PANTHER" id="PTHR15071">
    <property type="entry name" value="MANNOSE-6-PHOSPHATE RECEPTOR FAMILY MEMBER"/>
    <property type="match status" value="1"/>
</dbReference>
<dbReference type="Proteomes" id="UP000735302">
    <property type="component" value="Unassembled WGS sequence"/>
</dbReference>
<keyword evidence="1" id="KW-0325">Glycoprotein</keyword>
<keyword evidence="3" id="KW-0732">Signal</keyword>
<evidence type="ECO:0000313" key="4">
    <source>
        <dbReference type="EMBL" id="GFN82779.1"/>
    </source>
</evidence>
<feature type="chain" id="PRO_5043461422" evidence="3">
    <location>
        <begin position="26"/>
        <end position="242"/>
    </location>
</feature>
<keyword evidence="2" id="KW-1133">Transmembrane helix</keyword>
<evidence type="ECO:0000256" key="3">
    <source>
        <dbReference type="SAM" id="SignalP"/>
    </source>
</evidence>